<dbReference type="FunFam" id="3.10.20.340:FF:000001">
    <property type="entry name" value="Arginine biosynthesis bifunctional protein ArgJ, chloroplastic"/>
    <property type="match status" value="1"/>
</dbReference>
<keyword evidence="7 8" id="KW-0012">Acyltransferase</keyword>
<dbReference type="GO" id="GO:0006526">
    <property type="term" value="P:L-arginine biosynthetic process"/>
    <property type="evidence" value="ECO:0007669"/>
    <property type="project" value="UniProtKB-UniRule"/>
</dbReference>
<dbReference type="PANTHER" id="PTHR23100:SF0">
    <property type="entry name" value="ARGININE BIOSYNTHESIS BIFUNCTIONAL PROTEIN ARGJ, MITOCHONDRIAL"/>
    <property type="match status" value="1"/>
</dbReference>
<dbReference type="EC" id="2.3.1.1" evidence="8"/>
<dbReference type="InterPro" id="IPR042195">
    <property type="entry name" value="ArgJ_beta_C"/>
</dbReference>
<feature type="chain" id="PRO_5028546157" description="Arginine biosynthesis bifunctional protein ArgJ alpha chain" evidence="8">
    <location>
        <position position="1"/>
    </location>
</feature>
<sequence>MKDGEGATKLITIEVKDADDEKEAEKAAFTVANSKLVKTAIYGNDSNWGRIMAALGYSGIKFNEENVSIHLGNIKVVNKGTGTGKDAEANNYLKNNIEVSILINLNKGSASAKVLTCDLTEEYIRVNAEYRT</sequence>
<comment type="function">
    <text evidence="8">Catalyzes two activities which are involved in the cyclic version of arginine biosynthesis: the synthesis of N-acetylglutamate from glutamate and acetyl-CoA as the acetyl donor, and of ornithine by transacetylation between N(2)-acetylornithine and glutamate.</text>
</comment>
<feature type="binding site" evidence="8">
    <location>
        <position position="132"/>
    </location>
    <ligand>
        <name>substrate</name>
    </ligand>
</feature>
<evidence type="ECO:0000256" key="3">
    <source>
        <dbReference type="ARBA" id="ARBA00022571"/>
    </source>
</evidence>
<evidence type="ECO:0000313" key="10">
    <source>
        <dbReference type="Proteomes" id="UP000561271"/>
    </source>
</evidence>
<comment type="subunit">
    <text evidence="2 8">Heterotetramer of two alpha and two beta chains.</text>
</comment>
<keyword evidence="4 8" id="KW-0028">Amino-acid biosynthesis</keyword>
<dbReference type="PANTHER" id="PTHR23100">
    <property type="entry name" value="ARGININE BIOSYNTHESIS BIFUNCTIONAL PROTEIN ARGJ"/>
    <property type="match status" value="1"/>
</dbReference>
<keyword evidence="6 8" id="KW-0068">Autocatalytic cleavage</keyword>
<feature type="chain" id="PRO_5028546156" description="Arginine biosynthesis bifunctional protein ArgJ beta chain" evidence="8">
    <location>
        <begin position="1"/>
        <end position="132"/>
    </location>
</feature>
<evidence type="ECO:0000256" key="1">
    <source>
        <dbReference type="ARBA" id="ARBA00006774"/>
    </source>
</evidence>
<evidence type="ECO:0000256" key="2">
    <source>
        <dbReference type="ARBA" id="ARBA00011475"/>
    </source>
</evidence>
<dbReference type="SUPFAM" id="SSF56266">
    <property type="entry name" value="DmpA/ArgJ-like"/>
    <property type="match status" value="1"/>
</dbReference>
<dbReference type="InterPro" id="IPR016117">
    <property type="entry name" value="ArgJ-like_dom_sf"/>
</dbReference>
<comment type="similarity">
    <text evidence="1 8">Belongs to the ArgJ family.</text>
</comment>
<evidence type="ECO:0000256" key="5">
    <source>
        <dbReference type="ARBA" id="ARBA00022679"/>
    </source>
</evidence>
<protein>
    <recommendedName>
        <fullName evidence="8">Arginine biosynthesis bifunctional protein ArgJ</fullName>
    </recommendedName>
    <domain>
        <recommendedName>
            <fullName evidence="8">Glutamate N-acetyltransferase</fullName>
            <ecNumber evidence="8">2.3.1.35</ecNumber>
        </recommendedName>
        <alternativeName>
            <fullName evidence="8">Ornithine acetyltransferase</fullName>
            <shortName evidence="8">OATase</shortName>
        </alternativeName>
        <alternativeName>
            <fullName evidence="8">Ornithine transacetylase</fullName>
        </alternativeName>
    </domain>
    <domain>
        <recommendedName>
            <fullName evidence="8">Amino-acid acetyltransferase</fullName>
            <ecNumber evidence="8">2.3.1.1</ecNumber>
        </recommendedName>
        <alternativeName>
            <fullName evidence="8">N-acetylglutamate synthase</fullName>
            <shortName evidence="8">AGSase</shortName>
        </alternativeName>
    </domain>
    <component>
        <recommendedName>
            <fullName evidence="8">Arginine biosynthesis bifunctional protein ArgJ alpha chain</fullName>
        </recommendedName>
    </component>
    <component>
        <recommendedName>
            <fullName evidence="8">Arginine biosynthesis bifunctional protein ArgJ beta chain</fullName>
        </recommendedName>
    </component>
</protein>
<comment type="catalytic activity">
    <reaction evidence="8">
        <text>L-glutamate + acetyl-CoA = N-acetyl-L-glutamate + CoA + H(+)</text>
        <dbReference type="Rhea" id="RHEA:24292"/>
        <dbReference type="ChEBI" id="CHEBI:15378"/>
        <dbReference type="ChEBI" id="CHEBI:29985"/>
        <dbReference type="ChEBI" id="CHEBI:44337"/>
        <dbReference type="ChEBI" id="CHEBI:57287"/>
        <dbReference type="ChEBI" id="CHEBI:57288"/>
        <dbReference type="EC" id="2.3.1.1"/>
    </reaction>
</comment>
<gene>
    <name evidence="8" type="primary">argJ</name>
    <name evidence="9" type="ORF">HKBW3S44_01879</name>
</gene>
<feature type="binding site" evidence="8">
    <location>
        <position position="5"/>
    </location>
    <ligand>
        <name>substrate</name>
    </ligand>
</feature>
<evidence type="ECO:0000256" key="8">
    <source>
        <dbReference type="HAMAP-Rule" id="MF_01106"/>
    </source>
</evidence>
<dbReference type="UniPathway" id="UPA00068">
    <property type="reaction ID" value="UER00106"/>
</dbReference>
<keyword evidence="8" id="KW-0511">Multifunctional enzyme</keyword>
<dbReference type="Proteomes" id="UP000561271">
    <property type="component" value="Unassembled WGS sequence"/>
</dbReference>
<keyword evidence="5 8" id="KW-0808">Transferase</keyword>
<evidence type="ECO:0000256" key="4">
    <source>
        <dbReference type="ARBA" id="ARBA00022605"/>
    </source>
</evidence>
<dbReference type="EC" id="2.3.1.35" evidence="8"/>
<comment type="subcellular location">
    <subcellularLocation>
        <location evidence="8">Cytoplasm</location>
    </subcellularLocation>
</comment>
<accession>A0A6V8Q0B7</accession>
<dbReference type="GO" id="GO:0006592">
    <property type="term" value="P:ornithine biosynthetic process"/>
    <property type="evidence" value="ECO:0007669"/>
    <property type="project" value="TreeGrafter"/>
</dbReference>
<dbReference type="GO" id="GO:0004042">
    <property type="term" value="F:L-glutamate N-acetyltransferase activity"/>
    <property type="evidence" value="ECO:0007669"/>
    <property type="project" value="UniProtKB-UniRule"/>
</dbReference>
<comment type="pathway">
    <text evidence="8">Amino-acid biosynthesis; L-arginine biosynthesis; N(2)-acetyl-L-ornithine from L-glutamate: step 1/4.</text>
</comment>
<dbReference type="Gene3D" id="3.10.20.340">
    <property type="entry name" value="ArgJ beta chain, C-terminal domain"/>
    <property type="match status" value="1"/>
</dbReference>
<comment type="pathway">
    <text evidence="8">Amino-acid biosynthesis; L-arginine biosynthesis; L-ornithine and N-acetyl-L-glutamate from L-glutamate and N(2)-acetyl-L-ornithine (cyclic): step 1/1.</text>
</comment>
<dbReference type="HAMAP" id="MF_01106">
    <property type="entry name" value="ArgJ"/>
    <property type="match status" value="1"/>
</dbReference>
<evidence type="ECO:0000313" key="9">
    <source>
        <dbReference type="EMBL" id="GFP38199.1"/>
    </source>
</evidence>
<dbReference type="AlphaFoldDB" id="A0A6V8Q0B7"/>
<organism evidence="9 10">
    <name type="scientific">Candidatus Hakubella thermalkaliphila</name>
    <dbReference type="NCBI Taxonomy" id="2754717"/>
    <lineage>
        <taxon>Bacteria</taxon>
        <taxon>Bacillati</taxon>
        <taxon>Actinomycetota</taxon>
        <taxon>Actinomycetota incertae sedis</taxon>
        <taxon>Candidatus Hakubellales</taxon>
        <taxon>Candidatus Hakubellaceae</taxon>
        <taxon>Candidatus Hakubella</taxon>
    </lineage>
</organism>
<dbReference type="GO" id="GO:0005737">
    <property type="term" value="C:cytoplasm"/>
    <property type="evidence" value="ECO:0007669"/>
    <property type="project" value="UniProtKB-SubCell"/>
</dbReference>
<proteinExistence type="inferred from homology"/>
<name>A0A6V8Q0B7_9ACTN</name>
<evidence type="ECO:0000256" key="6">
    <source>
        <dbReference type="ARBA" id="ARBA00022813"/>
    </source>
</evidence>
<reference evidence="9 10" key="1">
    <citation type="journal article" date="2020" name="Front. Microbiol.">
        <title>Single-cell genomics of novel Actinobacteria with the Wood-Ljungdahl pathway discovered in a serpentinizing system.</title>
        <authorList>
            <person name="Merino N."/>
            <person name="Kawai M."/>
            <person name="Boyd E.S."/>
            <person name="Colman D.R."/>
            <person name="McGlynn S.E."/>
            <person name="Nealson K.H."/>
            <person name="Kurokawa K."/>
            <person name="Hongoh Y."/>
        </authorList>
    </citation>
    <scope>NUCLEOTIDE SEQUENCE [LARGE SCALE GENOMIC DNA]</scope>
    <source>
        <strain evidence="9 10">S44</strain>
    </source>
</reference>
<keyword evidence="3 8" id="KW-0055">Arginine biosynthesis</keyword>
<dbReference type="Pfam" id="PF01960">
    <property type="entry name" value="ArgJ"/>
    <property type="match status" value="1"/>
</dbReference>
<feature type="binding site" evidence="8">
    <location>
        <position position="127"/>
    </location>
    <ligand>
        <name>substrate</name>
    </ligand>
</feature>
<evidence type="ECO:0000256" key="7">
    <source>
        <dbReference type="ARBA" id="ARBA00023315"/>
    </source>
</evidence>
<comment type="caution">
    <text evidence="9">The sequence shown here is derived from an EMBL/GenBank/DDBJ whole genome shotgun (WGS) entry which is preliminary data.</text>
</comment>
<comment type="catalytic activity">
    <reaction evidence="8">
        <text>N(2)-acetyl-L-ornithine + L-glutamate = N-acetyl-L-glutamate + L-ornithine</text>
        <dbReference type="Rhea" id="RHEA:15349"/>
        <dbReference type="ChEBI" id="CHEBI:29985"/>
        <dbReference type="ChEBI" id="CHEBI:44337"/>
        <dbReference type="ChEBI" id="CHEBI:46911"/>
        <dbReference type="ChEBI" id="CHEBI:57805"/>
        <dbReference type="EC" id="2.3.1.35"/>
    </reaction>
</comment>
<dbReference type="GO" id="GO:0004358">
    <property type="term" value="F:L-glutamate N-acetyltransferase activity, acting on acetyl-L-ornithine as donor"/>
    <property type="evidence" value="ECO:0007669"/>
    <property type="project" value="UniProtKB-UniRule"/>
</dbReference>
<comment type="caution">
    <text evidence="8">Lacks conserved residue(s) required for the propagation of feature annotation.</text>
</comment>
<keyword evidence="8" id="KW-0963">Cytoplasm</keyword>
<dbReference type="InterPro" id="IPR002813">
    <property type="entry name" value="Arg_biosynth_ArgJ"/>
</dbReference>
<dbReference type="EMBL" id="BLSC01000400">
    <property type="protein sequence ID" value="GFP38199.1"/>
    <property type="molecule type" value="Genomic_DNA"/>
</dbReference>